<reference evidence="3 4" key="1">
    <citation type="journal article" date="2014" name="Genome Announc.">
        <title>Genome Sequence and Methylome of Soil Bacterium Gemmatirosa kalamazoonensis KBS708T, a Member of the Rarely Cultivated Gemmatimonadetes Phylum.</title>
        <authorList>
            <person name="Debruyn J.M."/>
            <person name="Radosevich M."/>
            <person name="Wommack K.E."/>
            <person name="Polson S.W."/>
            <person name="Hauser L.J."/>
            <person name="Fawaz M.N."/>
            <person name="Korlach J."/>
            <person name="Tsai Y.C."/>
        </authorList>
    </citation>
    <scope>NUCLEOTIDE SEQUENCE [LARGE SCALE GENOMIC DNA]</scope>
    <source>
        <strain evidence="3 4">KBS708</strain>
    </source>
</reference>
<evidence type="ECO:0000256" key="1">
    <source>
        <dbReference type="SAM" id="MobiDB-lite"/>
    </source>
</evidence>
<dbReference type="InParanoid" id="W0RLY8"/>
<evidence type="ECO:0000313" key="3">
    <source>
        <dbReference type="EMBL" id="AHG91472.1"/>
    </source>
</evidence>
<protein>
    <recommendedName>
        <fullName evidence="2">SprT-like domain-containing protein</fullName>
    </recommendedName>
</protein>
<evidence type="ECO:0000259" key="2">
    <source>
        <dbReference type="Pfam" id="PF10263"/>
    </source>
</evidence>
<feature type="domain" description="SprT-like" evidence="2">
    <location>
        <begin position="155"/>
        <end position="251"/>
    </location>
</feature>
<dbReference type="PATRIC" id="fig|861299.3.peg.3993"/>
<evidence type="ECO:0000313" key="4">
    <source>
        <dbReference type="Proteomes" id="UP000019151"/>
    </source>
</evidence>
<dbReference type="Proteomes" id="UP000019151">
    <property type="component" value="Chromosome"/>
</dbReference>
<proteinExistence type="predicted"/>
<dbReference type="eggNOG" id="ENOG5033VAH">
    <property type="taxonomic scope" value="Bacteria"/>
</dbReference>
<keyword evidence="4" id="KW-1185">Reference proteome</keyword>
<dbReference type="KEGG" id="gba:J421_3935"/>
<dbReference type="GO" id="GO:0006950">
    <property type="term" value="P:response to stress"/>
    <property type="evidence" value="ECO:0007669"/>
    <property type="project" value="UniProtKB-ARBA"/>
</dbReference>
<dbReference type="RefSeq" id="WP_148306408.1">
    <property type="nucleotide sequence ID" value="NZ_CP007128.1"/>
</dbReference>
<feature type="region of interest" description="Disordered" evidence="1">
    <location>
        <begin position="256"/>
        <end position="284"/>
    </location>
</feature>
<dbReference type="AlphaFoldDB" id="W0RLY8"/>
<organism evidence="3 4">
    <name type="scientific">Gemmatirosa kalamazoonensis</name>
    <dbReference type="NCBI Taxonomy" id="861299"/>
    <lineage>
        <taxon>Bacteria</taxon>
        <taxon>Pseudomonadati</taxon>
        <taxon>Gemmatimonadota</taxon>
        <taxon>Gemmatimonadia</taxon>
        <taxon>Gemmatimonadales</taxon>
        <taxon>Gemmatimonadaceae</taxon>
        <taxon>Gemmatirosa</taxon>
    </lineage>
</organism>
<dbReference type="InterPro" id="IPR006640">
    <property type="entry name" value="SprT-like_domain"/>
</dbReference>
<dbReference type="Pfam" id="PF10263">
    <property type="entry name" value="SprT-like"/>
    <property type="match status" value="1"/>
</dbReference>
<dbReference type="STRING" id="861299.J421_3935"/>
<gene>
    <name evidence="3" type="ORF">J421_3935</name>
</gene>
<sequence length="284" mass="32125">MTHRFRGSRRPAETPSSQLALDFGSRDSGLGTRDSVAECESRVPSPESRLPSPDPSAFHGRLRALGLIGIDRVRLTRNRTVMVSFSDGELRVHEGYLDAPEDVLRAVVRFVCGRTRAERKRAREAILAYQIARPSASRRRERSRPEDAPLVAQLERFHAHYNRVYFGGRLRTLPIRLSARMRTRLGHYTAASPTGEPAEIVIGRDHIRRHGWEEALHTLLHEMVHQWQDESGHLIDHGATFRTKAREVGITPSARRHVTPRRQRQAAPPAPAAHTIGLRAAREE</sequence>
<feature type="region of interest" description="Disordered" evidence="1">
    <location>
        <begin position="1"/>
        <end position="57"/>
    </location>
</feature>
<name>W0RLY8_9BACT</name>
<dbReference type="HOGENOM" id="CLU_979198_0_0_0"/>
<accession>W0RLY8</accession>
<dbReference type="EMBL" id="CP007128">
    <property type="protein sequence ID" value="AHG91472.1"/>
    <property type="molecule type" value="Genomic_DNA"/>
</dbReference>
<dbReference type="OrthoDB" id="9788296at2"/>